<dbReference type="InterPro" id="IPR007712">
    <property type="entry name" value="RelE/ParE_toxin"/>
</dbReference>
<dbReference type="Gene3D" id="3.30.2310.20">
    <property type="entry name" value="RelE-like"/>
    <property type="match status" value="1"/>
</dbReference>
<organism evidence="3 4">
    <name type="scientific">Acidipropionibacterium virtanenii</name>
    <dbReference type="NCBI Taxonomy" id="2057246"/>
    <lineage>
        <taxon>Bacteria</taxon>
        <taxon>Bacillati</taxon>
        <taxon>Actinomycetota</taxon>
        <taxon>Actinomycetes</taxon>
        <taxon>Propionibacteriales</taxon>
        <taxon>Propionibacteriaceae</taxon>
        <taxon>Acidipropionibacterium</taxon>
    </lineage>
</organism>
<dbReference type="Pfam" id="PF05016">
    <property type="entry name" value="ParE_toxin"/>
    <property type="match status" value="1"/>
</dbReference>
<comment type="similarity">
    <text evidence="1">Belongs to the RelE toxin family.</text>
</comment>
<dbReference type="InterPro" id="IPR051803">
    <property type="entry name" value="TA_system_RelE-like_toxin"/>
</dbReference>
<evidence type="ECO:0000256" key="1">
    <source>
        <dbReference type="ARBA" id="ARBA00006226"/>
    </source>
</evidence>
<dbReference type="RefSeq" id="WP_114043427.1">
    <property type="nucleotide sequence ID" value="NZ_CP025198.1"/>
</dbReference>
<evidence type="ECO:0000313" key="3">
    <source>
        <dbReference type="EMBL" id="AXE37251.1"/>
    </source>
</evidence>
<gene>
    <name evidence="3" type="primary">relE4</name>
    <name evidence="3" type="ORF">JS278_00053</name>
</gene>
<dbReference type="PANTHER" id="PTHR33755:SF6">
    <property type="entry name" value="PLASMID STABILIZATION SYSTEM PROTEIN"/>
    <property type="match status" value="1"/>
</dbReference>
<dbReference type="PANTHER" id="PTHR33755">
    <property type="entry name" value="TOXIN PARE1-RELATED"/>
    <property type="match status" value="1"/>
</dbReference>
<dbReference type="AlphaFoldDB" id="A0A344UPQ3"/>
<evidence type="ECO:0000313" key="4">
    <source>
        <dbReference type="Proteomes" id="UP000251995"/>
    </source>
</evidence>
<dbReference type="OrthoDB" id="595470at2"/>
<evidence type="ECO:0000256" key="2">
    <source>
        <dbReference type="ARBA" id="ARBA00022649"/>
    </source>
</evidence>
<keyword evidence="2" id="KW-1277">Toxin-antitoxin system</keyword>
<protein>
    <submittedName>
        <fullName evidence="3">Toxin RelE4</fullName>
    </submittedName>
</protein>
<accession>A0A344UPQ3</accession>
<name>A0A344UPQ3_9ACTN</name>
<dbReference type="InterPro" id="IPR035093">
    <property type="entry name" value="RelE/ParE_toxin_dom_sf"/>
</dbReference>
<sequence>MIAYWSPQAIDDRNAIWEYASADSPRAAARLDRAFSDAVLRLVEYPRLGRPGIVEGTREFFPTGHYRLVYEIHGDEVRILALVHTARRWPPPMS</sequence>
<dbReference type="KEGG" id="acij:JS278_00053"/>
<dbReference type="Proteomes" id="UP000251995">
    <property type="component" value="Chromosome"/>
</dbReference>
<proteinExistence type="inferred from homology"/>
<reference evidence="3 4" key="1">
    <citation type="submission" date="2017-12" db="EMBL/GenBank/DDBJ databases">
        <title>The whole genome sequence of the Acidipropionibacterium virtanenii sp. nov. type strain JS278.</title>
        <authorList>
            <person name="Laine P."/>
            <person name="Deptula P."/>
            <person name="Varmanen P."/>
            <person name="Auvinen P."/>
        </authorList>
    </citation>
    <scope>NUCLEOTIDE SEQUENCE [LARGE SCALE GENOMIC DNA]</scope>
    <source>
        <strain evidence="3 4">JS278</strain>
    </source>
</reference>
<keyword evidence="4" id="KW-1185">Reference proteome</keyword>
<dbReference type="EMBL" id="CP025198">
    <property type="protein sequence ID" value="AXE37251.1"/>
    <property type="molecule type" value="Genomic_DNA"/>
</dbReference>